<keyword evidence="1" id="KW-0472">Membrane</keyword>
<dbReference type="AlphaFoldDB" id="A0A1C3EA96"/>
<protein>
    <submittedName>
        <fullName evidence="2">Uncharacterized protein</fullName>
    </submittedName>
</protein>
<organism evidence="2 3">
    <name type="scientific">Veronia pacifica</name>
    <dbReference type="NCBI Taxonomy" id="1080227"/>
    <lineage>
        <taxon>Bacteria</taxon>
        <taxon>Pseudomonadati</taxon>
        <taxon>Pseudomonadota</taxon>
        <taxon>Gammaproteobacteria</taxon>
        <taxon>Vibrionales</taxon>
        <taxon>Vibrionaceae</taxon>
        <taxon>Veronia</taxon>
    </lineage>
</organism>
<dbReference type="EMBL" id="LYBM01000058">
    <property type="protein sequence ID" value="ODA30139.1"/>
    <property type="molecule type" value="Genomic_DNA"/>
</dbReference>
<sequence length="59" mass="7290">MHIQKKKINDDFLTVYLYQFLYITFDYILINEIKNNIFIQLLVMMYISCFISLIQYINK</sequence>
<evidence type="ECO:0000313" key="3">
    <source>
        <dbReference type="Proteomes" id="UP000094936"/>
    </source>
</evidence>
<keyword evidence="3" id="KW-1185">Reference proteome</keyword>
<gene>
    <name evidence="2" type="ORF">A8L45_21090</name>
</gene>
<evidence type="ECO:0000313" key="2">
    <source>
        <dbReference type="EMBL" id="ODA30139.1"/>
    </source>
</evidence>
<reference evidence="2 3" key="1">
    <citation type="submission" date="2016-05" db="EMBL/GenBank/DDBJ databases">
        <title>Genomic Taxonomy of the Vibrionaceae.</title>
        <authorList>
            <person name="Gomez-Gil B."/>
            <person name="Enciso-Ibarra J."/>
        </authorList>
    </citation>
    <scope>NUCLEOTIDE SEQUENCE [LARGE SCALE GENOMIC DNA]</scope>
    <source>
        <strain evidence="2 3">CAIM 1920</strain>
    </source>
</reference>
<feature type="transmembrane region" description="Helical" evidence="1">
    <location>
        <begin position="12"/>
        <end position="30"/>
    </location>
</feature>
<dbReference type="Proteomes" id="UP000094936">
    <property type="component" value="Unassembled WGS sequence"/>
</dbReference>
<keyword evidence="1" id="KW-0812">Transmembrane</keyword>
<dbReference type="STRING" id="1080227.A8L45_21090"/>
<feature type="transmembrane region" description="Helical" evidence="1">
    <location>
        <begin position="36"/>
        <end position="57"/>
    </location>
</feature>
<comment type="caution">
    <text evidence="2">The sequence shown here is derived from an EMBL/GenBank/DDBJ whole genome shotgun (WGS) entry which is preliminary data.</text>
</comment>
<name>A0A1C3EA96_9GAMM</name>
<keyword evidence="1" id="KW-1133">Transmembrane helix</keyword>
<accession>A0A1C3EA96</accession>
<proteinExistence type="predicted"/>
<evidence type="ECO:0000256" key="1">
    <source>
        <dbReference type="SAM" id="Phobius"/>
    </source>
</evidence>